<sequence>MELPAIIDLEASGFGRGSYPIEVGVALSDGSIHSTLIKPPESWVHWSDEAQAIHGISREQLNEEGKSPREVAMFLNNLLMGETLYSDAWSFDSSWLGRLFDEAEIVQRFRLDTITRLLKEDELGAWSDIKDQLTQDLGIVKHRAANDVKLLRETFKQVTSQR</sequence>
<dbReference type="HOGENOM" id="CLU_117593_1_0_6"/>
<gene>
    <name evidence="1" type="ORF">RED65_16666</name>
</gene>
<dbReference type="EMBL" id="AAQH01000007">
    <property type="protein sequence ID" value="EAT12489.1"/>
    <property type="molecule type" value="Genomic_DNA"/>
</dbReference>
<proteinExistence type="predicted"/>
<evidence type="ECO:0008006" key="3">
    <source>
        <dbReference type="Google" id="ProtNLM"/>
    </source>
</evidence>
<dbReference type="STRING" id="207949.RED65_16666"/>
<keyword evidence="2" id="KW-1185">Reference proteome</keyword>
<evidence type="ECO:0000313" key="2">
    <source>
        <dbReference type="Proteomes" id="UP000004263"/>
    </source>
</evidence>
<dbReference type="Proteomes" id="UP000004263">
    <property type="component" value="Unassembled WGS sequence"/>
</dbReference>
<dbReference type="AlphaFoldDB" id="Q1N2B8"/>
<name>Q1N2B8_9GAMM</name>
<dbReference type="InterPro" id="IPR012337">
    <property type="entry name" value="RNaseH-like_sf"/>
</dbReference>
<accession>Q1N2B8</accession>
<protein>
    <recommendedName>
        <fullName evidence="3">Exonuclease domain-containing protein</fullName>
    </recommendedName>
</protein>
<comment type="caution">
    <text evidence="1">The sequence shown here is derived from an EMBL/GenBank/DDBJ whole genome shotgun (WGS) entry which is preliminary data.</text>
</comment>
<dbReference type="RefSeq" id="WP_007018298.1">
    <property type="nucleotide sequence ID" value="NZ_CH724116.1"/>
</dbReference>
<reference evidence="1 2" key="1">
    <citation type="submission" date="2006-03" db="EMBL/GenBank/DDBJ databases">
        <authorList>
            <person name="Pinhassi J."/>
            <person name="Pedros-Alio C."/>
            <person name="Ferriera S."/>
            <person name="Johnson J."/>
            <person name="Kravitz S."/>
            <person name="Halpern A."/>
            <person name="Remington K."/>
            <person name="Beeson K."/>
            <person name="Tran B."/>
            <person name="Rogers Y.-H."/>
            <person name="Friedman R."/>
            <person name="Venter J.C."/>
        </authorList>
    </citation>
    <scope>NUCLEOTIDE SEQUENCE [LARGE SCALE GENOMIC DNA]</scope>
    <source>
        <strain evidence="1 2">RED65</strain>
    </source>
</reference>
<dbReference type="InterPro" id="IPR036397">
    <property type="entry name" value="RNaseH_sf"/>
</dbReference>
<dbReference type="SUPFAM" id="SSF53098">
    <property type="entry name" value="Ribonuclease H-like"/>
    <property type="match status" value="1"/>
</dbReference>
<dbReference type="Gene3D" id="3.30.420.10">
    <property type="entry name" value="Ribonuclease H-like superfamily/Ribonuclease H"/>
    <property type="match status" value="1"/>
</dbReference>
<organism evidence="1 2">
    <name type="scientific">Bermanella marisrubri</name>
    <dbReference type="NCBI Taxonomy" id="207949"/>
    <lineage>
        <taxon>Bacteria</taxon>
        <taxon>Pseudomonadati</taxon>
        <taxon>Pseudomonadota</taxon>
        <taxon>Gammaproteobacteria</taxon>
        <taxon>Oceanospirillales</taxon>
        <taxon>Oceanospirillaceae</taxon>
        <taxon>Bermanella</taxon>
    </lineage>
</organism>
<evidence type="ECO:0000313" key="1">
    <source>
        <dbReference type="EMBL" id="EAT12489.1"/>
    </source>
</evidence>
<dbReference type="GO" id="GO:0003676">
    <property type="term" value="F:nucleic acid binding"/>
    <property type="evidence" value="ECO:0007669"/>
    <property type="project" value="InterPro"/>
</dbReference>
<dbReference type="OrthoDB" id="5705783at2"/>